<sequence precursor="true">MVRFFKHVFSGIFVALFFLLVFPLHLCAGETGETGEYIAIRKEGSGNIVLVLDKLHADGKKESRFGQGLDTVMHDGLDFAGIFSMLPPPLNIMDNSDKKSVVINFGALTSVGAEVYAGGTVTIKSGMINLDMSVYETAGSRLLLRKTYTGKEDELRSIGHAFCADLVALLTGKSSVFGSKIVFVSNNTGYKEIYQCDFDGYGVEQLTNSRSITMNPSLSPDGRHLAYIDFSSGRSVLRIQNLGERKTASVGNSGVSIDPAWRSGSEVAATLSFDGNQQIYLVKTDGTLSRRLTNSRSIDISPAFSPDGSKMAFVSSRNGLPQIFIQDIQSGQVKRLTFSGRYNTQPSWSPAGDKIAYTTWEKNGEINIFTVSADGSGLMQLTRRCGENICPSWSPDGQMIVFSSNRSGKQKLYTMDSKGDKQRALLQVDGQQTQPSWSLR</sequence>
<comment type="similarity">
    <text evidence="2">Belongs to the TolB family.</text>
</comment>
<dbReference type="Pfam" id="PF26549">
    <property type="entry name" value="Tricorn_N"/>
    <property type="match status" value="1"/>
</dbReference>
<keyword evidence="6" id="KW-1185">Reference proteome</keyword>
<dbReference type="PANTHER" id="PTHR36842:SF1">
    <property type="entry name" value="PROTEIN TOLB"/>
    <property type="match status" value="1"/>
</dbReference>
<dbReference type="GO" id="GO:0042597">
    <property type="term" value="C:periplasmic space"/>
    <property type="evidence" value="ECO:0007669"/>
    <property type="project" value="UniProtKB-SubCell"/>
</dbReference>
<dbReference type="Gene3D" id="2.120.10.30">
    <property type="entry name" value="TolB, C-terminal domain"/>
    <property type="match status" value="2"/>
</dbReference>
<dbReference type="Gene3D" id="3.40.50.10070">
    <property type="entry name" value="TolB, N-terminal domain"/>
    <property type="match status" value="1"/>
</dbReference>
<accession>B4SDA5</accession>
<dbReference type="InterPro" id="IPR014167">
    <property type="entry name" value="Tol-Pal_TolB"/>
</dbReference>
<keyword evidence="3" id="KW-0732">Signal</keyword>
<dbReference type="HOGENOM" id="CLU_047123_2_0_10"/>
<keyword evidence="4" id="KW-0574">Periplasm</keyword>
<dbReference type="STRING" id="324925.Ppha_2161"/>
<dbReference type="RefSeq" id="WP_012508841.1">
    <property type="nucleotide sequence ID" value="NC_011060.1"/>
</dbReference>
<comment type="subcellular location">
    <subcellularLocation>
        <location evidence="1">Periplasm</location>
    </subcellularLocation>
</comment>
<gene>
    <name evidence="5" type="ordered locus">Ppha_2161</name>
</gene>
<organism evidence="5 6">
    <name type="scientific">Pelodictyon phaeoclathratiforme (strain DSM 5477 / BU-1)</name>
    <dbReference type="NCBI Taxonomy" id="324925"/>
    <lineage>
        <taxon>Bacteria</taxon>
        <taxon>Pseudomonadati</taxon>
        <taxon>Chlorobiota</taxon>
        <taxon>Chlorobiia</taxon>
        <taxon>Chlorobiales</taxon>
        <taxon>Chlorobiaceae</taxon>
        <taxon>Chlorobium/Pelodictyon group</taxon>
        <taxon>Pelodictyon</taxon>
    </lineage>
</organism>
<dbReference type="Proteomes" id="UP000002724">
    <property type="component" value="Chromosome"/>
</dbReference>
<evidence type="ECO:0000256" key="3">
    <source>
        <dbReference type="ARBA" id="ARBA00022729"/>
    </source>
</evidence>
<dbReference type="NCBIfam" id="TIGR02800">
    <property type="entry name" value="propeller_TolB"/>
    <property type="match status" value="1"/>
</dbReference>
<evidence type="ECO:0000313" key="6">
    <source>
        <dbReference type="Proteomes" id="UP000002724"/>
    </source>
</evidence>
<dbReference type="KEGG" id="pph:Ppha_2161"/>
<dbReference type="SUPFAM" id="SSF69304">
    <property type="entry name" value="Tricorn protease N-terminal domain"/>
    <property type="match status" value="1"/>
</dbReference>
<reference evidence="5 6" key="1">
    <citation type="submission" date="2008-06" db="EMBL/GenBank/DDBJ databases">
        <title>Complete sequence of Pelodictyon phaeoclathratiforme BU-1.</title>
        <authorList>
            <consortium name="US DOE Joint Genome Institute"/>
            <person name="Lucas S."/>
            <person name="Copeland A."/>
            <person name="Lapidus A."/>
            <person name="Glavina del Rio T."/>
            <person name="Dalin E."/>
            <person name="Tice H."/>
            <person name="Bruce D."/>
            <person name="Goodwin L."/>
            <person name="Pitluck S."/>
            <person name="Schmutz J."/>
            <person name="Larimer F."/>
            <person name="Land M."/>
            <person name="Hauser L."/>
            <person name="Kyrpides N."/>
            <person name="Mikhailova N."/>
            <person name="Liu Z."/>
            <person name="Li T."/>
            <person name="Zhao F."/>
            <person name="Overmann J."/>
            <person name="Bryant D.A."/>
            <person name="Richardson P."/>
        </authorList>
    </citation>
    <scope>NUCLEOTIDE SEQUENCE [LARGE SCALE GENOMIC DNA]</scope>
    <source>
        <strain evidence="6">DSM 5477 / BU-1</strain>
    </source>
</reference>
<dbReference type="GO" id="GO:0017038">
    <property type="term" value="P:protein import"/>
    <property type="evidence" value="ECO:0007669"/>
    <property type="project" value="InterPro"/>
</dbReference>
<dbReference type="eggNOG" id="COG0823">
    <property type="taxonomic scope" value="Bacteria"/>
</dbReference>
<dbReference type="InterPro" id="IPR011659">
    <property type="entry name" value="WD40"/>
</dbReference>
<evidence type="ECO:0000256" key="4">
    <source>
        <dbReference type="ARBA" id="ARBA00022764"/>
    </source>
</evidence>
<dbReference type="SUPFAM" id="SSF52964">
    <property type="entry name" value="TolB, N-terminal domain"/>
    <property type="match status" value="1"/>
</dbReference>
<evidence type="ECO:0000256" key="1">
    <source>
        <dbReference type="ARBA" id="ARBA00004418"/>
    </source>
</evidence>
<dbReference type="Pfam" id="PF07676">
    <property type="entry name" value="PD40"/>
    <property type="match status" value="2"/>
</dbReference>
<proteinExistence type="inferred from homology"/>
<dbReference type="EMBL" id="CP001110">
    <property type="protein sequence ID" value="ACF44364.1"/>
    <property type="molecule type" value="Genomic_DNA"/>
</dbReference>
<dbReference type="PANTHER" id="PTHR36842">
    <property type="entry name" value="PROTEIN TOLB HOMOLOG"/>
    <property type="match status" value="1"/>
</dbReference>
<dbReference type="InterPro" id="IPR011042">
    <property type="entry name" value="6-blade_b-propeller_TolB-like"/>
</dbReference>
<dbReference type="AlphaFoldDB" id="B4SDA5"/>
<protein>
    <submittedName>
        <fullName evidence="5">WD40 domain protein beta Propeller</fullName>
    </submittedName>
</protein>
<evidence type="ECO:0000256" key="2">
    <source>
        <dbReference type="ARBA" id="ARBA00009820"/>
    </source>
</evidence>
<evidence type="ECO:0000313" key="5">
    <source>
        <dbReference type="EMBL" id="ACF44364.1"/>
    </source>
</evidence>
<name>B4SDA5_PELPB</name>
<dbReference type="OrthoDB" id="9815657at2"/>